<organism evidence="1">
    <name type="scientific">Emiliania huxleyi</name>
    <name type="common">Coccolithophore</name>
    <name type="synonym">Pontosphaera huxleyi</name>
    <dbReference type="NCBI Taxonomy" id="2903"/>
    <lineage>
        <taxon>Eukaryota</taxon>
        <taxon>Haptista</taxon>
        <taxon>Haptophyta</taxon>
        <taxon>Prymnesiophyceae</taxon>
        <taxon>Isochrysidales</taxon>
        <taxon>Noelaerhabdaceae</taxon>
        <taxon>Emiliania</taxon>
    </lineage>
</organism>
<accession>A0A7S3SD03</accession>
<dbReference type="Gene3D" id="3.10.129.10">
    <property type="entry name" value="Hotdog Thioesterase"/>
    <property type="match status" value="1"/>
</dbReference>
<sequence length="284" mass="30848">MRRRYGNYLKFFERGAQAFLGGGSFEVVQHLKYRRSVPWGAAHSQIETYLVSRPAPGRALVYQRWCVGEEADNTSALCLALVSLPPGCGDAVPVMSGGERLDRKGPKLAMAVKNLQTGAVKPDDGTPIGRMLAPRHVFADMVVAAGGGGAGRGRLQLVDTMDLFEQSRTEVVGGQPGLKAFLDRGLALVVGQIDELVLAPDALLEAGGTVGCEVTLLREYAGRRCFDFQQRLLRADGAEVARVRVLMCCVDPAKGELTTVPQESWDDWVRRMAEQGTLYRDPGE</sequence>
<dbReference type="InterPro" id="IPR029069">
    <property type="entry name" value="HotDog_dom_sf"/>
</dbReference>
<protein>
    <submittedName>
        <fullName evidence="1">Uncharacterized protein</fullName>
    </submittedName>
</protein>
<dbReference type="SUPFAM" id="SSF54637">
    <property type="entry name" value="Thioesterase/thiol ester dehydrase-isomerase"/>
    <property type="match status" value="1"/>
</dbReference>
<dbReference type="EMBL" id="HBIR01023325">
    <property type="protein sequence ID" value="CAE0550062.1"/>
    <property type="molecule type" value="Transcribed_RNA"/>
</dbReference>
<reference evidence="1" key="1">
    <citation type="submission" date="2021-01" db="EMBL/GenBank/DDBJ databases">
        <authorList>
            <person name="Corre E."/>
            <person name="Pelletier E."/>
            <person name="Niang G."/>
            <person name="Scheremetjew M."/>
            <person name="Finn R."/>
            <person name="Kale V."/>
            <person name="Holt S."/>
            <person name="Cochrane G."/>
            <person name="Meng A."/>
            <person name="Brown T."/>
            <person name="Cohen L."/>
        </authorList>
    </citation>
    <scope>NUCLEOTIDE SEQUENCE</scope>
    <source>
        <strain evidence="1">379</strain>
    </source>
</reference>
<dbReference type="AlphaFoldDB" id="A0A7S3SD03"/>
<proteinExistence type="predicted"/>
<name>A0A7S3SD03_EMIHU</name>
<gene>
    <name evidence="1" type="ORF">EHUX00137_LOCUS17860</name>
</gene>
<evidence type="ECO:0000313" key="1">
    <source>
        <dbReference type="EMBL" id="CAE0550062.1"/>
    </source>
</evidence>